<feature type="region of interest" description="Disordered" evidence="6">
    <location>
        <begin position="420"/>
        <end position="495"/>
    </location>
</feature>
<feature type="region of interest" description="Disordered" evidence="6">
    <location>
        <begin position="125"/>
        <end position="183"/>
    </location>
</feature>
<dbReference type="GO" id="GO:0005634">
    <property type="term" value="C:nucleus"/>
    <property type="evidence" value="ECO:0007669"/>
    <property type="project" value="UniProtKB-SubCell"/>
</dbReference>
<dbReference type="GO" id="GO:0000981">
    <property type="term" value="F:DNA-binding transcription factor activity, RNA polymerase II-specific"/>
    <property type="evidence" value="ECO:0007669"/>
    <property type="project" value="TreeGrafter"/>
</dbReference>
<name>A0A6G1SQQ4_9ACAR</name>
<feature type="compositionally biased region" description="Low complexity" evidence="6">
    <location>
        <begin position="125"/>
        <end position="140"/>
    </location>
</feature>
<dbReference type="InterPro" id="IPR036638">
    <property type="entry name" value="HLH_DNA-bd_sf"/>
</dbReference>
<evidence type="ECO:0000256" key="4">
    <source>
        <dbReference type="ARBA" id="ARBA00023163"/>
    </source>
</evidence>
<dbReference type="AlphaFoldDB" id="A0A6G1SQQ4"/>
<evidence type="ECO:0000256" key="6">
    <source>
        <dbReference type="SAM" id="MobiDB-lite"/>
    </source>
</evidence>
<organism evidence="8">
    <name type="scientific">Aceria tosichella</name>
    <name type="common">wheat curl mite</name>
    <dbReference type="NCBI Taxonomy" id="561515"/>
    <lineage>
        <taxon>Eukaryota</taxon>
        <taxon>Metazoa</taxon>
        <taxon>Ecdysozoa</taxon>
        <taxon>Arthropoda</taxon>
        <taxon>Chelicerata</taxon>
        <taxon>Arachnida</taxon>
        <taxon>Acari</taxon>
        <taxon>Acariformes</taxon>
        <taxon>Trombidiformes</taxon>
        <taxon>Prostigmata</taxon>
        <taxon>Eupodina</taxon>
        <taxon>Eriophyoidea</taxon>
        <taxon>Eriophyidae</taxon>
        <taxon>Eriophyinae</taxon>
        <taxon>Aceriini</taxon>
        <taxon>Aceria</taxon>
    </lineage>
</organism>
<feature type="compositionally biased region" description="Low complexity" evidence="6">
    <location>
        <begin position="440"/>
        <end position="458"/>
    </location>
</feature>
<proteinExistence type="predicted"/>
<accession>A0A6G1SQQ4</accession>
<gene>
    <name evidence="8" type="primary">mnt</name>
    <name evidence="8" type="ORF">g.10938</name>
</gene>
<keyword evidence="3" id="KW-0238">DNA-binding</keyword>
<feature type="region of interest" description="Disordered" evidence="6">
    <location>
        <begin position="18"/>
        <end position="88"/>
    </location>
</feature>
<sequence length="495" mass="53284">MSLSTLLEAAKYLDYLDSNKNSPQQQRRSPLHFQPLQPTQPTIVKKSARRQRSSRKDAANTMLAMSLPSSSGTIQMHQGVPIPMTSANSHHQAASLSSSFTESPLSSFASTALLCSKASGVTSASSSAASSLSSSDSSSSCGEIMMGDNDFNQLTSTSKNRSGHKFTHQVQSANNQPRLLNNFAPDSNQSFSHYIAATSAGPQLVTMTTTPSSAGFTSASAPIDSRLRAGHVIQAATNNANVSGGGFDPRHFSIATSSGIHRGGDATFGHLGTQLGSDNRLSGSPGTCPPLIMARVQPMILNSISPSAHQSIMAFQQQQQQQQIITASSPTSSTSSYSRHRELHKTLEKNRRAHLRHCFEILKAELPDSDCVDKKTSHINIIKSAIRYVLALRQQECEIDNELQRLIRVKNELTEKLSSVRNEHQVGATASTSQGNLVMPKSTSSPKPSSLQQQQNQPSSPPDPTVNHVKSEQASNQQPAAEQQLSFLLSQSKID</sequence>
<feature type="compositionally biased region" description="Polar residues" evidence="6">
    <location>
        <begin position="168"/>
        <end position="183"/>
    </location>
</feature>
<dbReference type="GO" id="GO:0000978">
    <property type="term" value="F:RNA polymerase II cis-regulatory region sequence-specific DNA binding"/>
    <property type="evidence" value="ECO:0007669"/>
    <property type="project" value="TreeGrafter"/>
</dbReference>
<feature type="compositionally biased region" description="Polar residues" evidence="6">
    <location>
        <begin position="18"/>
        <end position="28"/>
    </location>
</feature>
<dbReference type="PANTHER" id="PTHR11969:SF99">
    <property type="entry name" value="MAX-BINDING PROTEIN MNT"/>
    <property type="match status" value="1"/>
</dbReference>
<keyword evidence="4" id="KW-0804">Transcription</keyword>
<comment type="subcellular location">
    <subcellularLocation>
        <location evidence="1">Nucleus</location>
    </subcellularLocation>
</comment>
<evidence type="ECO:0000259" key="7">
    <source>
        <dbReference type="PROSITE" id="PS50888"/>
    </source>
</evidence>
<evidence type="ECO:0000256" key="5">
    <source>
        <dbReference type="ARBA" id="ARBA00023242"/>
    </source>
</evidence>
<dbReference type="PROSITE" id="PS50888">
    <property type="entry name" value="BHLH"/>
    <property type="match status" value="1"/>
</dbReference>
<reference evidence="8" key="1">
    <citation type="submission" date="2018-10" db="EMBL/GenBank/DDBJ databases">
        <title>Transcriptome assembly of Aceria tosichella (Wheat curl mite) Type 2.</title>
        <authorList>
            <person name="Scully E.D."/>
            <person name="Geib S.M."/>
            <person name="Palmer N.A."/>
            <person name="Gupta A.K."/>
            <person name="Sarath G."/>
            <person name="Tatineni S."/>
        </authorList>
    </citation>
    <scope>NUCLEOTIDE SEQUENCE</scope>
    <source>
        <strain evidence="8">LincolnNE</strain>
    </source>
</reference>
<dbReference type="Gene3D" id="4.10.280.10">
    <property type="entry name" value="Helix-loop-helix DNA-binding domain"/>
    <property type="match status" value="1"/>
</dbReference>
<dbReference type="InterPro" id="IPR011598">
    <property type="entry name" value="bHLH_dom"/>
</dbReference>
<keyword evidence="5" id="KW-0539">Nucleus</keyword>
<keyword evidence="2" id="KW-0805">Transcription regulation</keyword>
<dbReference type="Pfam" id="PF00010">
    <property type="entry name" value="HLH"/>
    <property type="match status" value="1"/>
</dbReference>
<evidence type="ECO:0000256" key="1">
    <source>
        <dbReference type="ARBA" id="ARBA00004123"/>
    </source>
</evidence>
<dbReference type="PANTHER" id="PTHR11969">
    <property type="entry name" value="MAX DIMERIZATION, MAD"/>
    <property type="match status" value="1"/>
</dbReference>
<evidence type="ECO:0000313" key="8">
    <source>
        <dbReference type="EMBL" id="MDE52531.1"/>
    </source>
</evidence>
<evidence type="ECO:0000256" key="3">
    <source>
        <dbReference type="ARBA" id="ARBA00023125"/>
    </source>
</evidence>
<protein>
    <submittedName>
        <fullName evidence="8">Max-binding protein MNT</fullName>
    </submittedName>
</protein>
<feature type="compositionally biased region" description="Polar residues" evidence="6">
    <location>
        <begin position="67"/>
        <end position="76"/>
    </location>
</feature>
<dbReference type="EMBL" id="GGYP01007760">
    <property type="protein sequence ID" value="MDE52531.1"/>
    <property type="molecule type" value="Transcribed_RNA"/>
</dbReference>
<feature type="compositionally biased region" description="Polar residues" evidence="6">
    <location>
        <begin position="150"/>
        <end position="160"/>
    </location>
</feature>
<dbReference type="SUPFAM" id="SSF47459">
    <property type="entry name" value="HLH, helix-loop-helix DNA-binding domain"/>
    <property type="match status" value="1"/>
</dbReference>
<evidence type="ECO:0000256" key="2">
    <source>
        <dbReference type="ARBA" id="ARBA00023015"/>
    </source>
</evidence>
<dbReference type="SMART" id="SM00353">
    <property type="entry name" value="HLH"/>
    <property type="match status" value="1"/>
</dbReference>
<feature type="domain" description="BHLH" evidence="7">
    <location>
        <begin position="339"/>
        <end position="392"/>
    </location>
</feature>
<dbReference type="GO" id="GO:0046983">
    <property type="term" value="F:protein dimerization activity"/>
    <property type="evidence" value="ECO:0007669"/>
    <property type="project" value="InterPro"/>
</dbReference>
<feature type="compositionally biased region" description="Polar residues" evidence="6">
    <location>
        <begin position="472"/>
        <end position="495"/>
    </location>
</feature>